<dbReference type="RefSeq" id="XP_007329071.1">
    <property type="nucleotide sequence ID" value="XM_007329009.1"/>
</dbReference>
<feature type="domain" description="Mug135-like C-terminal" evidence="2">
    <location>
        <begin position="125"/>
        <end position="193"/>
    </location>
</feature>
<proteinExistence type="inferred from homology"/>
<dbReference type="Pfam" id="PF08593">
    <property type="entry name" value="Mug135_C"/>
    <property type="match status" value="1"/>
</dbReference>
<dbReference type="KEGG" id="abp:AGABI1DRAFT127403"/>
<gene>
    <name evidence="3" type="ORF">AGABI1DRAFT_127403</name>
</gene>
<organism evidence="3 4">
    <name type="scientific">Agaricus bisporus var. burnettii (strain JB137-S8 / ATCC MYA-4627 / FGSC 10392)</name>
    <name type="common">White button mushroom</name>
    <dbReference type="NCBI Taxonomy" id="597362"/>
    <lineage>
        <taxon>Eukaryota</taxon>
        <taxon>Fungi</taxon>
        <taxon>Dikarya</taxon>
        <taxon>Basidiomycota</taxon>
        <taxon>Agaricomycotina</taxon>
        <taxon>Agaricomycetes</taxon>
        <taxon>Agaricomycetidae</taxon>
        <taxon>Agaricales</taxon>
        <taxon>Agaricineae</taxon>
        <taxon>Agaricaceae</taxon>
        <taxon>Agaricus</taxon>
    </lineage>
</organism>
<dbReference type="eggNOG" id="ENOG502SYYY">
    <property type="taxonomic scope" value="Eukaryota"/>
</dbReference>
<evidence type="ECO:0000313" key="4">
    <source>
        <dbReference type="Proteomes" id="UP000008493"/>
    </source>
</evidence>
<dbReference type="EMBL" id="JH971389">
    <property type="protein sequence ID" value="EKM79717.1"/>
    <property type="molecule type" value="Genomic_DNA"/>
</dbReference>
<keyword evidence="4" id="KW-1185">Reference proteome</keyword>
<dbReference type="GeneID" id="18826667"/>
<accession>K5X9L7</accession>
<dbReference type="InParanoid" id="K5X9L7"/>
<dbReference type="Proteomes" id="UP000008493">
    <property type="component" value="Unassembled WGS sequence"/>
</dbReference>
<dbReference type="OMA" id="ICHLMKA"/>
<dbReference type="OrthoDB" id="3230244at2759"/>
<dbReference type="InterPro" id="IPR013902">
    <property type="entry name" value="Mug135-like_C"/>
</dbReference>
<dbReference type="HOGENOM" id="CLU_084531_0_0_1"/>
<dbReference type="AlphaFoldDB" id="K5X9L7"/>
<name>K5X9L7_AGABU</name>
<evidence type="ECO:0000259" key="2">
    <source>
        <dbReference type="Pfam" id="PF08593"/>
    </source>
</evidence>
<evidence type="ECO:0000256" key="1">
    <source>
        <dbReference type="ARBA" id="ARBA00005788"/>
    </source>
</evidence>
<reference evidence="4" key="1">
    <citation type="journal article" date="2012" name="Proc. Natl. Acad. Sci. U.S.A.">
        <title>Genome sequence of the button mushroom Agaricus bisporus reveals mechanisms governing adaptation to a humic-rich ecological niche.</title>
        <authorList>
            <person name="Morin E."/>
            <person name="Kohler A."/>
            <person name="Baker A.R."/>
            <person name="Foulongne-Oriol M."/>
            <person name="Lombard V."/>
            <person name="Nagy L.G."/>
            <person name="Ohm R.A."/>
            <person name="Patyshakuliyeva A."/>
            <person name="Brun A."/>
            <person name="Aerts A.L."/>
            <person name="Bailey A.M."/>
            <person name="Billette C."/>
            <person name="Coutinho P.M."/>
            <person name="Deakin G."/>
            <person name="Doddapaneni H."/>
            <person name="Floudas D."/>
            <person name="Grimwood J."/>
            <person name="Hilden K."/>
            <person name="Kuees U."/>
            <person name="LaButti K.M."/>
            <person name="Lapidus A."/>
            <person name="Lindquist E.A."/>
            <person name="Lucas S.M."/>
            <person name="Murat C."/>
            <person name="Riley R.W."/>
            <person name="Salamov A.A."/>
            <person name="Schmutz J."/>
            <person name="Subramanian V."/>
            <person name="Woesten H.A.B."/>
            <person name="Xu J."/>
            <person name="Eastwood D.C."/>
            <person name="Foster G.D."/>
            <person name="Sonnenberg A.S."/>
            <person name="Cullen D."/>
            <person name="de Vries R.P."/>
            <person name="Lundell T."/>
            <person name="Hibbett D.S."/>
            <person name="Henrissat B."/>
            <person name="Burton K.S."/>
            <person name="Kerrigan R.W."/>
            <person name="Challen M.P."/>
            <person name="Grigoriev I.V."/>
            <person name="Martin F."/>
        </authorList>
    </citation>
    <scope>NUCLEOTIDE SEQUENCE [LARGE SCALE GENOMIC DNA]</scope>
    <source>
        <strain evidence="4">JB137-S8 / ATCC MYA-4627 / FGSC 10392</strain>
    </source>
</reference>
<evidence type="ECO:0000313" key="3">
    <source>
        <dbReference type="EMBL" id="EKM79717.1"/>
    </source>
</evidence>
<protein>
    <recommendedName>
        <fullName evidence="2">Mug135-like C-terminal domain-containing protein</fullName>
    </recommendedName>
</protein>
<sequence>MPRIALPRISSRLTSVKVPPAPSENPPTLSDVTVAHLLICHLMKAYDRNEKFDEEDIGRAVLYEHRVVAAFIAANDHDQGVPAWFEAALQHAFSSLQTQLGDLRGKMDGLQLEGSKTRAMWSQYGDDAAFEIVPFRDGSYPTLPPHSLPALTSPTIVRNLSLAELELYYRGYYAGVLPQAGELISLIFSAIGRRED</sequence>
<comment type="similarity">
    <text evidence="1">Belongs to the UPF0612 family.</text>
</comment>